<dbReference type="GO" id="GO:0005634">
    <property type="term" value="C:nucleus"/>
    <property type="evidence" value="ECO:0007669"/>
    <property type="project" value="TreeGrafter"/>
</dbReference>
<dbReference type="SUPFAM" id="SSF63748">
    <property type="entry name" value="Tudor/PWWP/MBT"/>
    <property type="match status" value="1"/>
</dbReference>
<evidence type="ECO:0000259" key="7">
    <source>
        <dbReference type="PROSITE" id="PS50830"/>
    </source>
</evidence>
<dbReference type="PIRSF" id="PIRSF017179">
    <property type="entry name" value="RISC-Tudor-SN"/>
    <property type="match status" value="1"/>
</dbReference>
<evidence type="ECO:0000256" key="5">
    <source>
        <dbReference type="SAM" id="MobiDB-lite"/>
    </source>
</evidence>
<dbReference type="PROSITE" id="PS50830">
    <property type="entry name" value="TNASE_3"/>
    <property type="match status" value="4"/>
</dbReference>
<dbReference type="SMART" id="SM00333">
    <property type="entry name" value="TUDOR"/>
    <property type="match status" value="1"/>
</dbReference>
<name>A0A7S2GFY6_9EUKA</name>
<feature type="region of interest" description="Disordered" evidence="5">
    <location>
        <begin position="449"/>
        <end position="472"/>
    </location>
</feature>
<evidence type="ECO:0000256" key="1">
    <source>
        <dbReference type="ARBA" id="ARBA00004496"/>
    </source>
</evidence>
<dbReference type="InterPro" id="IPR002999">
    <property type="entry name" value="Tudor"/>
</dbReference>
<dbReference type="Pfam" id="PF00567">
    <property type="entry name" value="TUDOR"/>
    <property type="match status" value="1"/>
</dbReference>
<feature type="domain" description="TNase-like" evidence="7">
    <location>
        <begin position="2"/>
        <end position="136"/>
    </location>
</feature>
<feature type="domain" description="TNase-like" evidence="7">
    <location>
        <begin position="162"/>
        <end position="297"/>
    </location>
</feature>
<dbReference type="GO" id="GO:0003723">
    <property type="term" value="F:RNA binding"/>
    <property type="evidence" value="ECO:0007669"/>
    <property type="project" value="UniProtKB-UniRule"/>
</dbReference>
<dbReference type="Gene3D" id="2.30.30.140">
    <property type="match status" value="1"/>
</dbReference>
<keyword evidence="3" id="KW-0677">Repeat</keyword>
<dbReference type="Pfam" id="PF00565">
    <property type="entry name" value="SNase"/>
    <property type="match status" value="5"/>
</dbReference>
<dbReference type="CDD" id="cd00175">
    <property type="entry name" value="SNc"/>
    <property type="match status" value="1"/>
</dbReference>
<dbReference type="GO" id="GO:0031047">
    <property type="term" value="P:regulatory ncRNA-mediated gene silencing"/>
    <property type="evidence" value="ECO:0007669"/>
    <property type="project" value="UniProtKB-UniRule"/>
</dbReference>
<dbReference type="FunFam" id="2.30.30.140:FF:000018">
    <property type="entry name" value="Serine/threonine-protein kinase 31"/>
    <property type="match status" value="1"/>
</dbReference>
<organism evidence="8">
    <name type="scientific">Haptolina brevifila</name>
    <dbReference type="NCBI Taxonomy" id="156173"/>
    <lineage>
        <taxon>Eukaryota</taxon>
        <taxon>Haptista</taxon>
        <taxon>Haptophyta</taxon>
        <taxon>Prymnesiophyceae</taxon>
        <taxon>Prymnesiales</taxon>
        <taxon>Prymnesiaceae</taxon>
        <taxon>Haptolina</taxon>
    </lineage>
</organism>
<dbReference type="InterPro" id="IPR035437">
    <property type="entry name" value="SNase_OB-fold_sf"/>
</dbReference>
<dbReference type="PANTHER" id="PTHR12302">
    <property type="entry name" value="EBNA2 BINDING PROTEIN P100"/>
    <property type="match status" value="1"/>
</dbReference>
<feature type="domain" description="TNase-like" evidence="7">
    <location>
        <begin position="308"/>
        <end position="457"/>
    </location>
</feature>
<dbReference type="GO" id="GO:0031332">
    <property type="term" value="C:RNAi effector complex"/>
    <property type="evidence" value="ECO:0007669"/>
    <property type="project" value="InterPro"/>
</dbReference>
<dbReference type="SMART" id="SM00318">
    <property type="entry name" value="SNc"/>
    <property type="match status" value="4"/>
</dbReference>
<accession>A0A7S2GFY6</accession>
<evidence type="ECO:0000259" key="6">
    <source>
        <dbReference type="PROSITE" id="PS50304"/>
    </source>
</evidence>
<dbReference type="FunFam" id="2.40.50.90:FF:000002">
    <property type="entry name" value="Staphylococcal nuclease domain-containing protein"/>
    <property type="match status" value="1"/>
</dbReference>
<evidence type="ECO:0000256" key="3">
    <source>
        <dbReference type="ARBA" id="ARBA00022737"/>
    </source>
</evidence>
<dbReference type="PANTHER" id="PTHR12302:SF2">
    <property type="entry name" value="STAPHYLOCOCCAL NUCLEASE DOMAIN-CONTAINING PROTEIN 1"/>
    <property type="match status" value="1"/>
</dbReference>
<dbReference type="InterPro" id="IPR016685">
    <property type="entry name" value="Silence_cplx_Nase-comp_TudorSN"/>
</dbReference>
<dbReference type="GO" id="GO:0006402">
    <property type="term" value="P:mRNA catabolic process"/>
    <property type="evidence" value="ECO:0007669"/>
    <property type="project" value="UniProtKB-UniRule"/>
</dbReference>
<comment type="subcellular location">
    <subcellularLocation>
        <location evidence="1 4">Cytoplasm</location>
    </subcellularLocation>
</comment>
<dbReference type="InterPro" id="IPR016071">
    <property type="entry name" value="Staphylococal_nuclease_OB-fold"/>
</dbReference>
<protein>
    <submittedName>
        <fullName evidence="8">Uncharacterized protein</fullName>
    </submittedName>
</protein>
<dbReference type="PROSITE" id="PS50304">
    <property type="entry name" value="TUDOR"/>
    <property type="match status" value="1"/>
</dbReference>
<evidence type="ECO:0000256" key="4">
    <source>
        <dbReference type="PIRNR" id="PIRNR017179"/>
    </source>
</evidence>
<proteinExistence type="predicted"/>
<dbReference type="Gene3D" id="2.40.50.90">
    <property type="match status" value="5"/>
</dbReference>
<gene>
    <name evidence="8" type="ORF">CBRE1094_LOCUS16275</name>
</gene>
<feature type="domain" description="Tudor" evidence="6">
    <location>
        <begin position="700"/>
        <end position="758"/>
    </location>
</feature>
<sequence>MQSFNGIVKAVLSGDSLIVMGLDASRGPPPEKLISLNSVTAPRLGNKNTPDAPHAWGAREFLRRETIGKKVSFQLEPQVPGAATNRSFGSVFLEDGTSLATLLVTSGWAKPRPNAPPELVEAMTIAEAQGLGSWGSAAGAVRDVQYAGTFDTEALQKRCNRVPQEAIIEQVVSGSSLRVLLLPSFHQITLMLSGIQCGSIRRLDDGTEDAQPFAREGRYFVETRLLNRDVKVSLEGVDKNGNLLGTVLHPAGNMSIELVKVGLARVVDWSTQVCPHAPALRAAERSAKEKRLRIWKDYVPPNAGSDMAEYAARVIEVFSGDTLIVLDSENVEKRISLSSLSLRPKPAADAAEAREPHKAPFAAESKEMLRKLVIGKKVRVVPEYKRTFNPVGGNAPTERTFGTVWFGTDKNAAVAILSEGLAVVSRHGQSEERSLHYETLLEAEEAAKTAKKGMHAGGEPPRSSVTDLTTPDSRERAKRFLSALQRHGRTRGVVQFVPNGTRFKIQILKENCIVSFACIGIRCPQCARRDTGSGGEPFGEEAAAFARQHCMQRDVDIEVETVDKNGTFLGSLFLSDKRNYSVALLEEGLAKRVQPAADRSTCGAELATAEETAKAANKALWENYSAEADEAAVAAATAAALAEQEPTPDEQKQMVDIELTEIVDGAHFYAHVAGDSNVSSLQTKLAASCSKSGPADAEFEPKPGQTCCARFTSDNEWYRAKVVSRSGAEFTVFFVDYGNTDVVSRDRLKPLDPSLGIQLLSAQAVECRLAHMIASPATDQADGEEAAIYLSQVAWGKPMLARVEDRNAGVLLVTLIDPVDQSNINEALVEAGLLRVAKTFEKRAAPLVRALREKELLAKKGRHGMWRFGDIEEDDDFEFGMRNRENPAANPWKK</sequence>
<dbReference type="AlphaFoldDB" id="A0A7S2GFY6"/>
<dbReference type="GO" id="GO:0005829">
    <property type="term" value="C:cytosol"/>
    <property type="evidence" value="ECO:0007669"/>
    <property type="project" value="UniProtKB-UniRule"/>
</dbReference>
<reference evidence="8" key="1">
    <citation type="submission" date="2021-01" db="EMBL/GenBank/DDBJ databases">
        <authorList>
            <person name="Corre E."/>
            <person name="Pelletier E."/>
            <person name="Niang G."/>
            <person name="Scheremetjew M."/>
            <person name="Finn R."/>
            <person name="Kale V."/>
            <person name="Holt S."/>
            <person name="Cochrane G."/>
            <person name="Meng A."/>
            <person name="Brown T."/>
            <person name="Cohen L."/>
        </authorList>
    </citation>
    <scope>NUCLEOTIDE SEQUENCE</scope>
    <source>
        <strain evidence="8">UTEX LB 985</strain>
    </source>
</reference>
<dbReference type="SUPFAM" id="SSF50199">
    <property type="entry name" value="Staphylococcal nuclease"/>
    <property type="match status" value="5"/>
</dbReference>
<evidence type="ECO:0000313" key="8">
    <source>
        <dbReference type="EMBL" id="CAD9451522.1"/>
    </source>
</evidence>
<feature type="domain" description="TNase-like" evidence="7">
    <location>
        <begin position="488"/>
        <end position="623"/>
    </location>
</feature>
<evidence type="ECO:0000256" key="2">
    <source>
        <dbReference type="ARBA" id="ARBA00022490"/>
    </source>
</evidence>
<dbReference type="EMBL" id="HBGU01029849">
    <property type="protein sequence ID" value="CAD9451522.1"/>
    <property type="molecule type" value="Transcribed_RNA"/>
</dbReference>
<dbReference type="GO" id="GO:0004518">
    <property type="term" value="F:nuclease activity"/>
    <property type="evidence" value="ECO:0007669"/>
    <property type="project" value="TreeGrafter"/>
</dbReference>
<keyword evidence="2 4" id="KW-0963">Cytoplasm</keyword>